<accession>A0A0P7Y5X9</accession>
<comment type="caution">
    <text evidence="1">The sequence shown here is derived from an EMBL/GenBank/DDBJ whole genome shotgun (WGS) entry which is preliminary data.</text>
</comment>
<evidence type="ECO:0000313" key="1">
    <source>
        <dbReference type="EMBL" id="KPQ12774.1"/>
    </source>
</evidence>
<gene>
    <name evidence="1" type="ORF">HLUCCO17_01370</name>
</gene>
<reference evidence="1 2" key="1">
    <citation type="submission" date="2015-09" db="EMBL/GenBank/DDBJ databases">
        <title>Identification and resolution of microdiversity through metagenomic sequencing of parallel consortia.</title>
        <authorList>
            <person name="Nelson W.C."/>
            <person name="Romine M.F."/>
            <person name="Lindemann S.R."/>
        </authorList>
    </citation>
    <scope>NUCLEOTIDE SEQUENCE [LARGE SCALE GENOMIC DNA]</scope>
    <source>
        <strain evidence="1">HL-109</strain>
    </source>
</reference>
<name>A0A0P7Y5X9_9HYPH</name>
<dbReference type="Proteomes" id="UP000050497">
    <property type="component" value="Unassembled WGS sequence"/>
</dbReference>
<sequence length="109" mass="11520">MIGDPAFNYPQAIALRGLMQVTRYLGHALRPPLTSVRIIERTEVAVRALLARAMNDESGSTATEYAVIAAVMAIVVAAGARSVGAEIFELYGFVSTNIAEALQGGEAEP</sequence>
<dbReference type="AlphaFoldDB" id="A0A0P7Y5X9"/>
<organism evidence="1 2">
    <name type="scientific">Saliniramus fredricksonii</name>
    <dbReference type="NCBI Taxonomy" id="1653334"/>
    <lineage>
        <taxon>Bacteria</taxon>
        <taxon>Pseudomonadati</taxon>
        <taxon>Pseudomonadota</taxon>
        <taxon>Alphaproteobacteria</taxon>
        <taxon>Hyphomicrobiales</taxon>
        <taxon>Salinarimonadaceae</taxon>
        <taxon>Saliniramus</taxon>
    </lineage>
</organism>
<dbReference type="EMBL" id="LJSX01000001">
    <property type="protein sequence ID" value="KPQ12774.1"/>
    <property type="molecule type" value="Genomic_DNA"/>
</dbReference>
<proteinExistence type="predicted"/>
<evidence type="ECO:0000313" key="2">
    <source>
        <dbReference type="Proteomes" id="UP000050497"/>
    </source>
</evidence>
<protein>
    <submittedName>
        <fullName evidence="1">Flp pilus assembly protein, pilin Flp</fullName>
    </submittedName>
</protein>